<accession>A0A4R5LNF2</accession>
<protein>
    <recommendedName>
        <fullName evidence="11">Glycosyltransferase RgtA/B/C/D-like domain-containing protein</fullName>
    </recommendedName>
</protein>
<dbReference type="AlphaFoldDB" id="A0A4R5LNF2"/>
<evidence type="ECO:0008006" key="11">
    <source>
        <dbReference type="Google" id="ProtNLM"/>
    </source>
</evidence>
<evidence type="ECO:0000313" key="9">
    <source>
        <dbReference type="EMBL" id="TDG11625.1"/>
    </source>
</evidence>
<dbReference type="InterPro" id="IPR050297">
    <property type="entry name" value="LipidA_mod_glycosyltrf_83"/>
</dbReference>
<feature type="transmembrane region" description="Helical" evidence="8">
    <location>
        <begin position="146"/>
        <end position="165"/>
    </location>
</feature>
<feature type="transmembrane region" description="Helical" evidence="8">
    <location>
        <begin position="97"/>
        <end position="116"/>
    </location>
</feature>
<dbReference type="Proteomes" id="UP000295554">
    <property type="component" value="Unassembled WGS sequence"/>
</dbReference>
<organism evidence="9 10">
    <name type="scientific">Seongchinamella unica</name>
    <dbReference type="NCBI Taxonomy" id="2547392"/>
    <lineage>
        <taxon>Bacteria</taxon>
        <taxon>Pseudomonadati</taxon>
        <taxon>Pseudomonadota</taxon>
        <taxon>Gammaproteobacteria</taxon>
        <taxon>Cellvibrionales</taxon>
        <taxon>Halieaceae</taxon>
        <taxon>Seongchinamella</taxon>
    </lineage>
</organism>
<keyword evidence="4" id="KW-0808">Transferase</keyword>
<feature type="transmembrane region" description="Helical" evidence="8">
    <location>
        <begin position="192"/>
        <end position="210"/>
    </location>
</feature>
<gene>
    <name evidence="9" type="ORF">E2F43_18100</name>
</gene>
<keyword evidence="7 8" id="KW-0472">Membrane</keyword>
<dbReference type="GO" id="GO:0005886">
    <property type="term" value="C:plasma membrane"/>
    <property type="evidence" value="ECO:0007669"/>
    <property type="project" value="UniProtKB-SubCell"/>
</dbReference>
<keyword evidence="3" id="KW-0328">Glycosyltransferase</keyword>
<evidence type="ECO:0000313" key="10">
    <source>
        <dbReference type="Proteomes" id="UP000295554"/>
    </source>
</evidence>
<feature type="transmembrane region" description="Helical" evidence="8">
    <location>
        <begin position="398"/>
        <end position="416"/>
    </location>
</feature>
<name>A0A4R5LNF2_9GAMM</name>
<feature type="transmembrane region" description="Helical" evidence="8">
    <location>
        <begin position="217"/>
        <end position="234"/>
    </location>
</feature>
<dbReference type="OrthoDB" id="5730057at2"/>
<evidence type="ECO:0000256" key="6">
    <source>
        <dbReference type="ARBA" id="ARBA00022989"/>
    </source>
</evidence>
<evidence type="ECO:0000256" key="3">
    <source>
        <dbReference type="ARBA" id="ARBA00022676"/>
    </source>
</evidence>
<feature type="transmembrane region" description="Helical" evidence="8">
    <location>
        <begin position="315"/>
        <end position="335"/>
    </location>
</feature>
<dbReference type="EMBL" id="SMSE01000005">
    <property type="protein sequence ID" value="TDG11625.1"/>
    <property type="molecule type" value="Genomic_DNA"/>
</dbReference>
<keyword evidence="5 8" id="KW-0812">Transmembrane</keyword>
<evidence type="ECO:0000256" key="1">
    <source>
        <dbReference type="ARBA" id="ARBA00004651"/>
    </source>
</evidence>
<feature type="transmembrane region" description="Helical" evidence="8">
    <location>
        <begin position="372"/>
        <end position="391"/>
    </location>
</feature>
<evidence type="ECO:0000256" key="4">
    <source>
        <dbReference type="ARBA" id="ARBA00022679"/>
    </source>
</evidence>
<evidence type="ECO:0000256" key="2">
    <source>
        <dbReference type="ARBA" id="ARBA00022475"/>
    </source>
</evidence>
<evidence type="ECO:0000256" key="7">
    <source>
        <dbReference type="ARBA" id="ARBA00023136"/>
    </source>
</evidence>
<keyword evidence="2" id="KW-1003">Cell membrane</keyword>
<dbReference type="PANTHER" id="PTHR33908">
    <property type="entry name" value="MANNOSYLTRANSFERASE YKCB-RELATED"/>
    <property type="match status" value="1"/>
</dbReference>
<comment type="caution">
    <text evidence="9">The sequence shown here is derived from an EMBL/GenBank/DDBJ whole genome shotgun (WGS) entry which is preliminary data.</text>
</comment>
<dbReference type="RefSeq" id="WP_133215372.1">
    <property type="nucleotide sequence ID" value="NZ_SMSE01000005.1"/>
</dbReference>
<comment type="subcellular location">
    <subcellularLocation>
        <location evidence="1">Cell membrane</location>
        <topology evidence="1">Multi-pass membrane protein</topology>
    </subcellularLocation>
</comment>
<dbReference type="GO" id="GO:0009103">
    <property type="term" value="P:lipopolysaccharide biosynthetic process"/>
    <property type="evidence" value="ECO:0007669"/>
    <property type="project" value="UniProtKB-ARBA"/>
</dbReference>
<dbReference type="GO" id="GO:0016763">
    <property type="term" value="F:pentosyltransferase activity"/>
    <property type="evidence" value="ECO:0007669"/>
    <property type="project" value="TreeGrafter"/>
</dbReference>
<evidence type="ECO:0000256" key="8">
    <source>
        <dbReference type="SAM" id="Phobius"/>
    </source>
</evidence>
<proteinExistence type="predicted"/>
<keyword evidence="10" id="KW-1185">Reference proteome</keyword>
<keyword evidence="6 8" id="KW-1133">Transmembrane helix</keyword>
<evidence type="ECO:0000256" key="5">
    <source>
        <dbReference type="ARBA" id="ARBA00022692"/>
    </source>
</evidence>
<dbReference type="PANTHER" id="PTHR33908:SF11">
    <property type="entry name" value="MEMBRANE PROTEIN"/>
    <property type="match status" value="1"/>
</dbReference>
<reference evidence="9 10" key="1">
    <citation type="submission" date="2019-03" db="EMBL/GenBank/DDBJ databases">
        <title>Seongchinamella monodicae gen. nov., sp. nov., a novel member of the Gammaproteobacteria isolated from a tidal mudflat of beach.</title>
        <authorList>
            <person name="Yang H.G."/>
            <person name="Kang J.W."/>
            <person name="Lee S.D."/>
        </authorList>
    </citation>
    <scope>NUCLEOTIDE SEQUENCE [LARGE SCALE GENOMIC DNA]</scope>
    <source>
        <strain evidence="9 10">GH4-78</strain>
    </source>
</reference>
<sequence>MLLGIFLVALLPRLYSAQTVGWHWYGQGSFTPINFDEANTCRMWLKAAREYSPLVGAQTVSINTILGHPPPANAEGNYNVAKAYCLSGPHMLVARSFSAFLGAATVVLTCLIAFTLSPHTPRVAWTAGLLLALSGFHATQSHMATVDVAMTFYIYLFILSAMLAVSNRKALPMMLCLLLMLPAIFAKKVWPFPLLALLAFLPASTWRSFLGNMSNKHFAGVVGAALIMAAFAFNTGFQSLGWYPLLGLFYLAVPWRKIPLCTAPLYLAIPWVAWGIAQTDIAFLKSFTTGYLNGKFGSGFGAIGWNKLDRNLLNLPVLLIVGLGLPAALLIPRGVVQMIRDQRNVRLWLCLLPILAWTAYMLLIAPKTTYRHYLPLIPATALLAAQGYWSLKWAHNKLLLAAFFLWPALLLIDFELDFHQDTRRQAVHWYQQHAGAKVFHTFYASPPPFHRPSPVLFKEEYAMGDASVLRQGDYLVLSENWYETAQAQELNGFRVTNLERLVKTTPERAALYRQILAGRHPDLTLVQDYTVSNFMPELVLHKVYYGTFQKFVGDLKIYRISK</sequence>
<feature type="transmembrane region" description="Helical" evidence="8">
    <location>
        <begin position="347"/>
        <end position="366"/>
    </location>
</feature>